<dbReference type="EMBL" id="VEVO01000002">
    <property type="protein sequence ID" value="KAF0046275.1"/>
    <property type="molecule type" value="Genomic_DNA"/>
</dbReference>
<name>A0A6A4TLW3_SCOMX</name>
<dbReference type="SUPFAM" id="SSF47576">
    <property type="entry name" value="Calponin-homology domain, CH-domain"/>
    <property type="match status" value="1"/>
</dbReference>
<comment type="caution">
    <text evidence="1">The sequence shown here is derived from an EMBL/GenBank/DDBJ whole genome shotgun (WGS) entry which is preliminary data.</text>
</comment>
<dbReference type="InterPro" id="IPR001589">
    <property type="entry name" value="Actinin_actin-bd_CS"/>
</dbReference>
<organism evidence="1 2">
    <name type="scientific">Scophthalmus maximus</name>
    <name type="common">Turbot</name>
    <name type="synonym">Psetta maxima</name>
    <dbReference type="NCBI Taxonomy" id="52904"/>
    <lineage>
        <taxon>Eukaryota</taxon>
        <taxon>Metazoa</taxon>
        <taxon>Chordata</taxon>
        <taxon>Craniata</taxon>
        <taxon>Vertebrata</taxon>
        <taxon>Euteleostomi</taxon>
        <taxon>Actinopterygii</taxon>
        <taxon>Neopterygii</taxon>
        <taxon>Teleostei</taxon>
        <taxon>Neoteleostei</taxon>
        <taxon>Acanthomorphata</taxon>
        <taxon>Carangaria</taxon>
        <taxon>Pleuronectiformes</taxon>
        <taxon>Pleuronectoidei</taxon>
        <taxon>Scophthalmidae</taxon>
        <taxon>Scophthalmus</taxon>
    </lineage>
</organism>
<dbReference type="InterPro" id="IPR036872">
    <property type="entry name" value="CH_dom_sf"/>
</dbReference>
<dbReference type="PROSITE" id="PS00019">
    <property type="entry name" value="ACTININ_1"/>
    <property type="match status" value="1"/>
</dbReference>
<evidence type="ECO:0000313" key="1">
    <source>
        <dbReference type="EMBL" id="KAF0046275.1"/>
    </source>
</evidence>
<reference evidence="1 2" key="1">
    <citation type="submission" date="2019-06" db="EMBL/GenBank/DDBJ databases">
        <title>Draft genomes of female and male turbot (Scophthalmus maximus).</title>
        <authorList>
            <person name="Xu H."/>
            <person name="Xu X.-W."/>
            <person name="Shao C."/>
            <person name="Chen S."/>
        </authorList>
    </citation>
    <scope>NUCLEOTIDE SEQUENCE [LARGE SCALE GENOMIC DNA]</scope>
    <source>
        <strain evidence="1">Ysfricsl-2016a</strain>
        <tissue evidence="1">Blood</tissue>
    </source>
</reference>
<dbReference type="AlphaFoldDB" id="A0A6A4TLW3"/>
<accession>A0A6A4TLW3</accession>
<dbReference type="Proteomes" id="UP000438429">
    <property type="component" value="Unassembled WGS sequence"/>
</dbReference>
<gene>
    <name evidence="1" type="ORF">F2P81_002804</name>
</gene>
<sequence>MAEGVRPEDYCDEPVDDEFGEIIKCRSDEREDVQKKTFTKWVNSQLSKSPPEELLEDSIMEVDVLKRA</sequence>
<protein>
    <submittedName>
        <fullName evidence="1">Uncharacterized protein</fullName>
    </submittedName>
</protein>
<evidence type="ECO:0000313" key="2">
    <source>
        <dbReference type="Proteomes" id="UP000438429"/>
    </source>
</evidence>
<proteinExistence type="predicted"/>
<dbReference type="Gene3D" id="1.10.418.10">
    <property type="entry name" value="Calponin-like domain"/>
    <property type="match status" value="1"/>
</dbReference>